<keyword evidence="1" id="KW-0051">Antiviral defense</keyword>
<proteinExistence type="predicted"/>
<evidence type="ECO:0000313" key="3">
    <source>
        <dbReference type="EMBL" id="AKA67803.1"/>
    </source>
</evidence>
<dbReference type="InterPro" id="IPR005537">
    <property type="entry name" value="RAMP_III_fam"/>
</dbReference>
<dbReference type="Proteomes" id="UP000033115">
    <property type="component" value="Chromosome"/>
</dbReference>
<dbReference type="GO" id="GO:0051607">
    <property type="term" value="P:defense response to virus"/>
    <property type="evidence" value="ECO:0007669"/>
    <property type="project" value="UniProtKB-KW"/>
</dbReference>
<evidence type="ECO:0000313" key="4">
    <source>
        <dbReference type="Proteomes" id="UP000033115"/>
    </source>
</evidence>
<keyword evidence="4" id="KW-1185">Reference proteome</keyword>
<dbReference type="HOGENOM" id="CLU_050338_1_0_9"/>
<dbReference type="KEGG" id="csq:CSCA_0678"/>
<sequence length="371" mass="43500">MGEIKLKCRFLTPAFIYGDNNQLELRASSIKGLIRFWWRAVNEFGNIEEMRNEESEIFGGKLLKKGKEEFIKAKVQILTEIIKNNNKELKKSLLDEYEDYSGIKYLFYSIGINDKKNRNFFNKGTEFKVKFKFKDEDSKYVREYIKAFNTLQLFGGIGCRSRRGAGNFIVEEVEGDPCGISKQEILRNLYEEESGTDILEVYKKVFKENKSNCELRYSNIISESTKACLLSLNKKNLLVNNNYEDKPFAILKKLIDNFDFEENLDEIAEKYRIFRKETNYNKCNDRGASPLIIKVVKDREECKILLIKLSGERLEYCKEKSKLKKNSIGNENDKSSKEFKLNEEDKIVDEFLDKFIKENNKNEIEVINLRG</sequence>
<dbReference type="NCBIfam" id="TIGR01894">
    <property type="entry name" value="cas_TM1795_cmr1"/>
    <property type="match status" value="1"/>
</dbReference>
<protein>
    <submittedName>
        <fullName evidence="3">CRISPR-associated RAMP protein, Cmr1 family</fullName>
    </submittedName>
</protein>
<organism evidence="3 4">
    <name type="scientific">Clostridium scatologenes</name>
    <dbReference type="NCBI Taxonomy" id="1548"/>
    <lineage>
        <taxon>Bacteria</taxon>
        <taxon>Bacillati</taxon>
        <taxon>Bacillota</taxon>
        <taxon>Clostridia</taxon>
        <taxon>Eubacteriales</taxon>
        <taxon>Clostridiaceae</taxon>
        <taxon>Clostridium</taxon>
    </lineage>
</organism>
<evidence type="ECO:0000256" key="1">
    <source>
        <dbReference type="ARBA" id="ARBA00023118"/>
    </source>
</evidence>
<name>A0A0E3M7I2_CLOSL</name>
<dbReference type="Pfam" id="PF03787">
    <property type="entry name" value="RAMPs"/>
    <property type="match status" value="1"/>
</dbReference>
<dbReference type="STRING" id="1548.CSCA_0678"/>
<dbReference type="EMBL" id="CP009933">
    <property type="protein sequence ID" value="AKA67803.1"/>
    <property type="molecule type" value="Genomic_DNA"/>
</dbReference>
<gene>
    <name evidence="3" type="ORF">CSCA_0678</name>
</gene>
<feature type="domain" description="CRISPR type III-associated protein" evidence="2">
    <location>
        <begin position="7"/>
        <end position="168"/>
    </location>
</feature>
<reference evidence="3 4" key="1">
    <citation type="journal article" date="2015" name="J. Biotechnol.">
        <title>Complete genome sequence of a malodorant-producing acetogen, Clostridium scatologenes ATCC 25775(T).</title>
        <authorList>
            <person name="Zhu Z."/>
            <person name="Guo T."/>
            <person name="Zheng H."/>
            <person name="Song T."/>
            <person name="Ouyang P."/>
            <person name="Xie J."/>
        </authorList>
    </citation>
    <scope>NUCLEOTIDE SEQUENCE [LARGE SCALE GENOMIC DNA]</scope>
    <source>
        <strain evidence="3 4">ATCC 25775</strain>
    </source>
</reference>
<accession>A0A0E3M7I2</accession>
<dbReference type="InterPro" id="IPR007522">
    <property type="entry name" value="CRISPR-assoc_prot_TM1795"/>
</dbReference>
<dbReference type="CDD" id="cd09726">
    <property type="entry name" value="RAMP_I_III"/>
    <property type="match status" value="1"/>
</dbReference>
<evidence type="ECO:0000259" key="2">
    <source>
        <dbReference type="Pfam" id="PF03787"/>
    </source>
</evidence>
<dbReference type="RefSeq" id="WP_029160890.1">
    <property type="nucleotide sequence ID" value="NZ_CP009933.1"/>
</dbReference>
<dbReference type="AlphaFoldDB" id="A0A0E3M7I2"/>